<dbReference type="Proteomes" id="UP000565576">
    <property type="component" value="Unassembled WGS sequence"/>
</dbReference>
<keyword evidence="2 4" id="KW-0560">Oxidoreductase</keyword>
<dbReference type="GO" id="GO:0003858">
    <property type="term" value="F:3-hydroxybutyrate dehydrogenase activity"/>
    <property type="evidence" value="ECO:0007669"/>
    <property type="project" value="UniProtKB-EC"/>
</dbReference>
<dbReference type="RefSeq" id="WP_184703050.1">
    <property type="nucleotide sequence ID" value="NZ_JACHBG010000002.1"/>
</dbReference>
<dbReference type="PANTHER" id="PTHR42879:SF2">
    <property type="entry name" value="3-OXOACYL-[ACYL-CARRIER-PROTEIN] REDUCTASE FABG"/>
    <property type="match status" value="1"/>
</dbReference>
<dbReference type="Pfam" id="PF00106">
    <property type="entry name" value="adh_short"/>
    <property type="match status" value="1"/>
</dbReference>
<dbReference type="InterPro" id="IPR011294">
    <property type="entry name" value="3-OHbutyrate_DH"/>
</dbReference>
<dbReference type="EMBL" id="JACHBG010000002">
    <property type="protein sequence ID" value="MBB6484207.1"/>
    <property type="molecule type" value="Genomic_DNA"/>
</dbReference>
<dbReference type="NCBIfam" id="NF009093">
    <property type="entry name" value="PRK12429.1"/>
    <property type="match status" value="1"/>
</dbReference>
<dbReference type="SUPFAM" id="SSF51735">
    <property type="entry name" value="NAD(P)-binding Rossmann-fold domains"/>
    <property type="match status" value="1"/>
</dbReference>
<dbReference type="NCBIfam" id="TIGR01963">
    <property type="entry name" value="PHB_DH"/>
    <property type="match status" value="1"/>
</dbReference>
<dbReference type="PRINTS" id="PR00080">
    <property type="entry name" value="SDRFAMILY"/>
</dbReference>
<evidence type="ECO:0000256" key="3">
    <source>
        <dbReference type="RuleBase" id="RU000363"/>
    </source>
</evidence>
<dbReference type="Gene3D" id="3.40.50.720">
    <property type="entry name" value="NAD(P)-binding Rossmann-like Domain"/>
    <property type="match status" value="1"/>
</dbReference>
<protein>
    <submittedName>
        <fullName evidence="4">3-hydroxybutyrate dehydrogenase</fullName>
        <ecNumber evidence="4">1.1.1.30</ecNumber>
    </submittedName>
</protein>
<comment type="similarity">
    <text evidence="1 3">Belongs to the short-chain dehydrogenases/reductases (SDR) family.</text>
</comment>
<evidence type="ECO:0000313" key="4">
    <source>
        <dbReference type="EMBL" id="MBB6484207.1"/>
    </source>
</evidence>
<evidence type="ECO:0000256" key="1">
    <source>
        <dbReference type="ARBA" id="ARBA00006484"/>
    </source>
</evidence>
<dbReference type="PRINTS" id="PR00081">
    <property type="entry name" value="GDHRDH"/>
</dbReference>
<evidence type="ECO:0000256" key="2">
    <source>
        <dbReference type="ARBA" id="ARBA00023002"/>
    </source>
</evidence>
<dbReference type="InterPro" id="IPR050259">
    <property type="entry name" value="SDR"/>
</dbReference>
<dbReference type="EC" id="1.1.1.30" evidence="4"/>
<dbReference type="InterPro" id="IPR036291">
    <property type="entry name" value="NAD(P)-bd_dom_sf"/>
</dbReference>
<dbReference type="GO" id="GO:0032787">
    <property type="term" value="P:monocarboxylic acid metabolic process"/>
    <property type="evidence" value="ECO:0007669"/>
    <property type="project" value="UniProtKB-ARBA"/>
</dbReference>
<dbReference type="InterPro" id="IPR020904">
    <property type="entry name" value="Sc_DH/Rdtase_CS"/>
</dbReference>
<reference evidence="4 5" key="1">
    <citation type="submission" date="2020-08" db="EMBL/GenBank/DDBJ databases">
        <title>Genomic Encyclopedia of Type Strains, Phase IV (KMG-V): Genome sequencing to study the core and pangenomes of soil and plant-associated prokaryotes.</title>
        <authorList>
            <person name="Whitman W."/>
        </authorList>
    </citation>
    <scope>NUCLEOTIDE SEQUENCE [LARGE SCALE GENOMIC DNA]</scope>
    <source>
        <strain evidence="4 5">SEMIA 4060</strain>
    </source>
</reference>
<organism evidence="4 5">
    <name type="scientific">Rhizobium lusitanum</name>
    <dbReference type="NCBI Taxonomy" id="293958"/>
    <lineage>
        <taxon>Bacteria</taxon>
        <taxon>Pseudomonadati</taxon>
        <taxon>Pseudomonadota</taxon>
        <taxon>Alphaproteobacteria</taxon>
        <taxon>Hyphomicrobiales</taxon>
        <taxon>Rhizobiaceae</taxon>
        <taxon>Rhizobium/Agrobacterium group</taxon>
        <taxon>Rhizobium</taxon>
    </lineage>
</organism>
<dbReference type="InterPro" id="IPR002347">
    <property type="entry name" value="SDR_fam"/>
</dbReference>
<dbReference type="FunFam" id="3.40.50.720:FF:000084">
    <property type="entry name" value="Short-chain dehydrogenase reductase"/>
    <property type="match status" value="1"/>
</dbReference>
<comment type="caution">
    <text evidence="4">The sequence shown here is derived from an EMBL/GenBank/DDBJ whole genome shotgun (WGS) entry which is preliminary data.</text>
</comment>
<proteinExistence type="inferred from homology"/>
<evidence type="ECO:0000313" key="5">
    <source>
        <dbReference type="Proteomes" id="UP000565576"/>
    </source>
</evidence>
<dbReference type="AlphaFoldDB" id="A0A7X0MAY6"/>
<accession>A0A7X0MAY6</accession>
<sequence>MARTVVVTGSTSGIGLAIAAAFAAKGDNVVINGFGKPEEIDAIKDKLEASGGGKVIYHPADMTKPAEIADLIATANSTFGSVDVLVNNAGIQHVEKIEDFPIEKWDQIIAINLSSSFHTIRAAIPLMKAKKYGRIINIASAHGLVASPFKSAYVAAKHGILGLTKTAALELAEFGVTVNAICPGYVLTPLVERQIPDTAKARGMTEEQVKNEVILKAQPTHEFVKAEEIGALSLYLASDEARQVTGTHVSIDGGWTAA</sequence>
<dbReference type="PROSITE" id="PS00061">
    <property type="entry name" value="ADH_SHORT"/>
    <property type="match status" value="1"/>
</dbReference>
<dbReference type="PANTHER" id="PTHR42879">
    <property type="entry name" value="3-OXOACYL-(ACYL-CARRIER-PROTEIN) REDUCTASE"/>
    <property type="match status" value="1"/>
</dbReference>
<name>A0A7X0MAY6_9HYPH</name>
<gene>
    <name evidence="4" type="ORF">GGD46_001473</name>
</gene>